<dbReference type="EMBL" id="PQIB02000005">
    <property type="protein sequence ID" value="RLN16758.1"/>
    <property type="molecule type" value="Genomic_DNA"/>
</dbReference>
<sequence length="419" mass="47441">MASLRNAEEDELGTQYDNEKLMDISADEPTADAPQDEDEEQRRIRRAKNAKRAQRRRNAQNRARGPRDLTNAFAAVVDREYRTSIGVIAEAALLAQQLPPNLQIQRLQYLTQRALVQLNGQHPVSSTRNQLSRFEQHGDTALVIRTLGGGQGSWRNDNRQHNEGHPSARGSNEQEVHPPPRNQHGARHHSQDPVATNLQDAPTIDLRQKINEGRDARRDRPGRYHDDDDSDRFPAFTTSITDKRNHDKQGAGNSHFDKSQRNHSGNTRKRKPDNEVATVERNPHGKKSGNNHSDYEQVLHKQCPIHPKSRHTLFECVTIQKSLNAPPLPQAGKRKDKEVDNKVGDKSGAQDFQDPRNIINVIFGGDVWNDSDKIPFLDCSSTSGYLLHERTQGLVPQVGYDYFMTIIWPLARGLDATRH</sequence>
<protein>
    <submittedName>
        <fullName evidence="2">Uncharacterized protein</fullName>
    </submittedName>
</protein>
<feature type="region of interest" description="Disordered" evidence="1">
    <location>
        <begin position="147"/>
        <end position="293"/>
    </location>
</feature>
<evidence type="ECO:0000313" key="2">
    <source>
        <dbReference type="EMBL" id="RLN16758.1"/>
    </source>
</evidence>
<feature type="compositionally biased region" description="Acidic residues" evidence="1">
    <location>
        <begin position="25"/>
        <end position="39"/>
    </location>
</feature>
<keyword evidence="3" id="KW-1185">Reference proteome</keyword>
<feature type="compositionally biased region" description="Basic and acidic residues" evidence="1">
    <location>
        <begin position="206"/>
        <end position="226"/>
    </location>
</feature>
<comment type="caution">
    <text evidence="2">The sequence shown here is derived from an EMBL/GenBank/DDBJ whole genome shotgun (WGS) entry which is preliminary data.</text>
</comment>
<feature type="compositionally biased region" description="Basic and acidic residues" evidence="1">
    <location>
        <begin position="241"/>
        <end position="260"/>
    </location>
</feature>
<dbReference type="Proteomes" id="UP000275267">
    <property type="component" value="Unassembled WGS sequence"/>
</dbReference>
<feature type="compositionally biased region" description="Basic residues" evidence="1">
    <location>
        <begin position="43"/>
        <end position="59"/>
    </location>
</feature>
<proteinExistence type="predicted"/>
<organism evidence="2 3">
    <name type="scientific">Panicum miliaceum</name>
    <name type="common">Proso millet</name>
    <name type="synonym">Broomcorn millet</name>
    <dbReference type="NCBI Taxonomy" id="4540"/>
    <lineage>
        <taxon>Eukaryota</taxon>
        <taxon>Viridiplantae</taxon>
        <taxon>Streptophyta</taxon>
        <taxon>Embryophyta</taxon>
        <taxon>Tracheophyta</taxon>
        <taxon>Spermatophyta</taxon>
        <taxon>Magnoliopsida</taxon>
        <taxon>Liliopsida</taxon>
        <taxon>Poales</taxon>
        <taxon>Poaceae</taxon>
        <taxon>PACMAD clade</taxon>
        <taxon>Panicoideae</taxon>
        <taxon>Panicodae</taxon>
        <taxon>Paniceae</taxon>
        <taxon>Panicinae</taxon>
        <taxon>Panicum</taxon>
        <taxon>Panicum sect. Panicum</taxon>
    </lineage>
</organism>
<gene>
    <name evidence="2" type="ORF">C2845_PM02G15350</name>
</gene>
<feature type="compositionally biased region" description="Basic and acidic residues" evidence="1">
    <location>
        <begin position="333"/>
        <end position="345"/>
    </location>
</feature>
<reference evidence="3" key="1">
    <citation type="journal article" date="2019" name="Nat. Commun.">
        <title>The genome of broomcorn millet.</title>
        <authorList>
            <person name="Zou C."/>
            <person name="Miki D."/>
            <person name="Li D."/>
            <person name="Tang Q."/>
            <person name="Xiao L."/>
            <person name="Rajput S."/>
            <person name="Deng P."/>
            <person name="Jia W."/>
            <person name="Huang R."/>
            <person name="Zhang M."/>
            <person name="Sun Y."/>
            <person name="Hu J."/>
            <person name="Fu X."/>
            <person name="Schnable P.S."/>
            <person name="Li F."/>
            <person name="Zhang H."/>
            <person name="Feng B."/>
            <person name="Zhu X."/>
            <person name="Liu R."/>
            <person name="Schnable J.C."/>
            <person name="Zhu J.-K."/>
            <person name="Zhang H."/>
        </authorList>
    </citation>
    <scope>NUCLEOTIDE SEQUENCE [LARGE SCALE GENOMIC DNA]</scope>
</reference>
<accession>A0A3L6S743</accession>
<name>A0A3L6S743_PANMI</name>
<dbReference type="AlphaFoldDB" id="A0A3L6S743"/>
<feature type="region of interest" description="Disordered" evidence="1">
    <location>
        <begin position="324"/>
        <end position="352"/>
    </location>
</feature>
<evidence type="ECO:0000256" key="1">
    <source>
        <dbReference type="SAM" id="MobiDB-lite"/>
    </source>
</evidence>
<evidence type="ECO:0000313" key="3">
    <source>
        <dbReference type="Proteomes" id="UP000275267"/>
    </source>
</evidence>
<feature type="compositionally biased region" description="Basic and acidic residues" evidence="1">
    <location>
        <begin position="156"/>
        <end position="178"/>
    </location>
</feature>
<feature type="region of interest" description="Disordered" evidence="1">
    <location>
        <begin position="1"/>
        <end position="66"/>
    </location>
</feature>